<dbReference type="Gene3D" id="1.20.1250.20">
    <property type="entry name" value="MFS general substrate transporter like domains"/>
    <property type="match status" value="1"/>
</dbReference>
<dbReference type="PANTHER" id="PTHR23513">
    <property type="entry name" value="INTEGRAL MEMBRANE EFFLUX PROTEIN-RELATED"/>
    <property type="match status" value="1"/>
</dbReference>
<keyword evidence="3" id="KW-1003">Cell membrane</keyword>
<feature type="transmembrane region" description="Helical" evidence="7">
    <location>
        <begin position="399"/>
        <end position="418"/>
    </location>
</feature>
<evidence type="ECO:0000256" key="3">
    <source>
        <dbReference type="ARBA" id="ARBA00022475"/>
    </source>
</evidence>
<keyword evidence="2" id="KW-0813">Transport</keyword>
<feature type="transmembrane region" description="Helical" evidence="7">
    <location>
        <begin position="102"/>
        <end position="123"/>
    </location>
</feature>
<accession>A0A3E2BM21</accession>
<protein>
    <submittedName>
        <fullName evidence="9">Putative transporter</fullName>
    </submittedName>
</protein>
<dbReference type="PANTHER" id="PTHR23513:SF11">
    <property type="entry name" value="STAPHYLOFERRIN A TRANSPORTER"/>
    <property type="match status" value="1"/>
</dbReference>
<feature type="transmembrane region" description="Helical" evidence="7">
    <location>
        <begin position="161"/>
        <end position="180"/>
    </location>
</feature>
<dbReference type="AlphaFoldDB" id="A0A3E2BM21"/>
<reference evidence="9 10" key="1">
    <citation type="submission" date="2018-08" db="EMBL/GenBank/DDBJ databases">
        <title>Genome analysis of the thermophilic bacterium of the candidate phylum Aminicenantes from deep subsurface aquifer revealed its physiology and ecological role.</title>
        <authorList>
            <person name="Kadnikov V.V."/>
            <person name="Mardanov A.V."/>
            <person name="Beletsky A.V."/>
            <person name="Karnachuk O.V."/>
            <person name="Ravin N.V."/>
        </authorList>
    </citation>
    <scope>NUCLEOTIDE SEQUENCE [LARGE SCALE GENOMIC DNA]</scope>
    <source>
        <strain evidence="9">BY38</strain>
    </source>
</reference>
<keyword evidence="6 7" id="KW-0472">Membrane</keyword>
<comment type="caution">
    <text evidence="9">The sequence shown here is derived from an EMBL/GenBank/DDBJ whole genome shotgun (WGS) entry which is preliminary data.</text>
</comment>
<evidence type="ECO:0000256" key="1">
    <source>
        <dbReference type="ARBA" id="ARBA00004651"/>
    </source>
</evidence>
<feature type="transmembrane region" description="Helical" evidence="7">
    <location>
        <begin position="247"/>
        <end position="270"/>
    </location>
</feature>
<dbReference type="PROSITE" id="PS50850">
    <property type="entry name" value="MFS"/>
    <property type="match status" value="1"/>
</dbReference>
<comment type="subcellular location">
    <subcellularLocation>
        <location evidence="1">Cell membrane</location>
        <topology evidence="1">Multi-pass membrane protein</topology>
    </subcellularLocation>
</comment>
<feature type="transmembrane region" description="Helical" evidence="7">
    <location>
        <begin position="369"/>
        <end position="393"/>
    </location>
</feature>
<feature type="transmembrane region" description="Helical" evidence="7">
    <location>
        <begin position="69"/>
        <end position="90"/>
    </location>
</feature>
<evidence type="ECO:0000256" key="5">
    <source>
        <dbReference type="ARBA" id="ARBA00022989"/>
    </source>
</evidence>
<evidence type="ECO:0000256" key="4">
    <source>
        <dbReference type="ARBA" id="ARBA00022692"/>
    </source>
</evidence>
<feature type="transmembrane region" description="Helical" evidence="7">
    <location>
        <begin position="186"/>
        <end position="213"/>
    </location>
</feature>
<evidence type="ECO:0000256" key="2">
    <source>
        <dbReference type="ARBA" id="ARBA00022448"/>
    </source>
</evidence>
<evidence type="ECO:0000313" key="10">
    <source>
        <dbReference type="Proteomes" id="UP000257323"/>
    </source>
</evidence>
<keyword evidence="4 7" id="KW-0812">Transmembrane</keyword>
<dbReference type="GO" id="GO:0005886">
    <property type="term" value="C:plasma membrane"/>
    <property type="evidence" value="ECO:0007669"/>
    <property type="project" value="UniProtKB-SubCell"/>
</dbReference>
<feature type="transmembrane region" description="Helical" evidence="7">
    <location>
        <begin position="311"/>
        <end position="328"/>
    </location>
</feature>
<dbReference type="Pfam" id="PF05977">
    <property type="entry name" value="MFS_3"/>
    <property type="match status" value="1"/>
</dbReference>
<dbReference type="EMBL" id="QUAH01000006">
    <property type="protein sequence ID" value="RFT15793.1"/>
    <property type="molecule type" value="Genomic_DNA"/>
</dbReference>
<proteinExistence type="predicted"/>
<dbReference type="InterPro" id="IPR010290">
    <property type="entry name" value="TM_effector"/>
</dbReference>
<name>A0A3E2BM21_9BACT</name>
<dbReference type="CDD" id="cd06173">
    <property type="entry name" value="MFS_MefA_like"/>
    <property type="match status" value="1"/>
</dbReference>
<dbReference type="GO" id="GO:0022857">
    <property type="term" value="F:transmembrane transporter activity"/>
    <property type="evidence" value="ECO:0007669"/>
    <property type="project" value="InterPro"/>
</dbReference>
<keyword evidence="5 7" id="KW-1133">Transmembrane helix</keyword>
<dbReference type="Proteomes" id="UP000257323">
    <property type="component" value="Unassembled WGS sequence"/>
</dbReference>
<evidence type="ECO:0000313" key="9">
    <source>
        <dbReference type="EMBL" id="RFT15793.1"/>
    </source>
</evidence>
<evidence type="ECO:0000256" key="7">
    <source>
        <dbReference type="SAM" id="Phobius"/>
    </source>
</evidence>
<feature type="transmembrane region" description="Helical" evidence="7">
    <location>
        <begin position="282"/>
        <end position="299"/>
    </location>
</feature>
<feature type="transmembrane region" description="Helical" evidence="7">
    <location>
        <begin position="129"/>
        <end position="149"/>
    </location>
</feature>
<dbReference type="InterPro" id="IPR020846">
    <property type="entry name" value="MFS_dom"/>
</dbReference>
<gene>
    <name evidence="9" type="ORF">OP8BY_2191</name>
</gene>
<feature type="domain" description="Major facilitator superfamily (MFS) profile" evidence="8">
    <location>
        <begin position="36"/>
        <end position="422"/>
    </location>
</feature>
<evidence type="ECO:0000259" key="8">
    <source>
        <dbReference type="PROSITE" id="PS50850"/>
    </source>
</evidence>
<evidence type="ECO:0000256" key="6">
    <source>
        <dbReference type="ARBA" id="ARBA00023136"/>
    </source>
</evidence>
<feature type="transmembrane region" description="Helical" evidence="7">
    <location>
        <begin position="39"/>
        <end position="63"/>
    </location>
</feature>
<dbReference type="InterPro" id="IPR036259">
    <property type="entry name" value="MFS_trans_sf"/>
</dbReference>
<organism evidence="9 10">
    <name type="scientific">Candidatus Saccharicenans subterraneus</name>
    <dbReference type="NCBI Taxonomy" id="2508984"/>
    <lineage>
        <taxon>Bacteria</taxon>
        <taxon>Candidatus Aminicenantota</taxon>
        <taxon>Candidatus Aminicenantia</taxon>
        <taxon>Candidatus Aminicenantales</taxon>
        <taxon>Candidatus Saccharicenantaceae</taxon>
        <taxon>Candidatus Saccharicenans</taxon>
    </lineage>
</organism>
<dbReference type="SUPFAM" id="SSF103473">
    <property type="entry name" value="MFS general substrate transporter"/>
    <property type="match status" value="1"/>
</dbReference>
<sequence>MDQEINETSTQFLPRLLALGKKFSWRQTFYALKYPNYRLWFWGQLISVLGSWMQMTAQAFLVYELTHSPAYLGYAGFAAGLPTWLFMLYGGVVADRIPRRRIMILTQLALMILAFILAGLVFLRLVQPWHIIILAFCTGIVNAFDAPARQAFVMEMIEPDALTNAIALNSAMFNSAQALGPAASGIIYAAVGPAWCFTINGLSFIAVIVALALMKLRPFVPRQSKNSIIQDLKEGVEYVLKHNTIRILVLTVAITTLFGRAFITILPAWAVQILGGNARTNGFLLTASGLGALTGALFIASFSPHLSRGKLLILGMLFYPVSIILFALSRFLPLSLLLLFVSGVGVIIIYNLANALVQIHTPENIRGRVMSIYSFVFFGLMPFAALWIGAAANNLGEKIPVLASAIIFLVYAAAIFIFDRRLVKLR</sequence>
<feature type="transmembrane region" description="Helical" evidence="7">
    <location>
        <begin position="334"/>
        <end position="357"/>
    </location>
</feature>